<dbReference type="AlphaFoldDB" id="A0A9D1J2B9"/>
<comment type="caution">
    <text evidence="1">The sequence shown here is derived from an EMBL/GenBank/DDBJ whole genome shotgun (WGS) entry which is preliminary data.</text>
</comment>
<reference evidence="1" key="2">
    <citation type="journal article" date="2021" name="PeerJ">
        <title>Extensive microbial diversity within the chicken gut microbiome revealed by metagenomics and culture.</title>
        <authorList>
            <person name="Gilroy R."/>
            <person name="Ravi A."/>
            <person name="Getino M."/>
            <person name="Pursley I."/>
            <person name="Horton D.L."/>
            <person name="Alikhan N.F."/>
            <person name="Baker D."/>
            <person name="Gharbi K."/>
            <person name="Hall N."/>
            <person name="Watson M."/>
            <person name="Adriaenssens E.M."/>
            <person name="Foster-Nyarko E."/>
            <person name="Jarju S."/>
            <person name="Secka A."/>
            <person name="Antonio M."/>
            <person name="Oren A."/>
            <person name="Chaudhuri R.R."/>
            <person name="La Ragione R."/>
            <person name="Hildebrand F."/>
            <person name="Pallen M.J."/>
        </authorList>
    </citation>
    <scope>NUCLEOTIDE SEQUENCE</scope>
    <source>
        <strain evidence="1">CHK184-20233</strain>
    </source>
</reference>
<organism evidence="1 2">
    <name type="scientific">Candidatus Onthousia excrementipullorum</name>
    <dbReference type="NCBI Taxonomy" id="2840884"/>
    <lineage>
        <taxon>Bacteria</taxon>
        <taxon>Bacillati</taxon>
        <taxon>Bacillota</taxon>
        <taxon>Bacilli</taxon>
        <taxon>Candidatus Onthousia</taxon>
    </lineage>
</organism>
<evidence type="ECO:0000313" key="2">
    <source>
        <dbReference type="Proteomes" id="UP000824232"/>
    </source>
</evidence>
<dbReference type="EMBL" id="DVHC01000006">
    <property type="protein sequence ID" value="HIR58491.1"/>
    <property type="molecule type" value="Genomic_DNA"/>
</dbReference>
<evidence type="ECO:0008006" key="3">
    <source>
        <dbReference type="Google" id="ProtNLM"/>
    </source>
</evidence>
<reference evidence="1" key="1">
    <citation type="submission" date="2020-10" db="EMBL/GenBank/DDBJ databases">
        <authorList>
            <person name="Gilroy R."/>
        </authorList>
    </citation>
    <scope>NUCLEOTIDE SEQUENCE</scope>
    <source>
        <strain evidence="1">CHK184-20233</strain>
    </source>
</reference>
<proteinExistence type="predicted"/>
<sequence length="321" mass="37822">MMIKIAFWGQNQASFQKASDIIYMVYGVKISYVTVMKITKYVGKLVYDYNYNKAIEIWNNRTNIDMTVTKKKGTLYIQADGASVNTRIEDENGSTWRENKLGIFFSDDDMYKRKDESNIINHKEYVSYIGNVETFKILVFAKAVELKYWEYDNIIFISDGATWIRNMIDELFPEAIQILDKFHLIENINDYGKFIFNDDTKKVEKFRDKIIGYCYSREYNLIVKELKKYKNITIPKTVCNLSVYLENNKNKIDYSTYEHNGWFVGSGAIESSNKTVVQLRLKQAGMRWSVEGANYMIALRCMYESDHWSEIEKIVVDEIYH</sequence>
<evidence type="ECO:0000313" key="1">
    <source>
        <dbReference type="EMBL" id="HIR58491.1"/>
    </source>
</evidence>
<gene>
    <name evidence="1" type="ORF">IAB38_00410</name>
</gene>
<protein>
    <recommendedName>
        <fullName evidence="3">ISLre2 family transposase</fullName>
    </recommendedName>
</protein>
<accession>A0A9D1J2B9</accession>
<name>A0A9D1J2B9_9FIRM</name>
<dbReference type="Proteomes" id="UP000824232">
    <property type="component" value="Unassembled WGS sequence"/>
</dbReference>